<name>A0AAD7TBJ6_9TELE</name>
<protein>
    <submittedName>
        <fullName evidence="2">Uncharacterized protein</fullName>
    </submittedName>
</protein>
<keyword evidence="3" id="KW-1185">Reference proteome</keyword>
<dbReference type="Proteomes" id="UP001221898">
    <property type="component" value="Unassembled WGS sequence"/>
</dbReference>
<sequence length="80" mass="8734">MPIGMHQMFSWVVKVVPQPPEPPAKLGEVEKCNDPAPKPAPKPAAAAPEKKVKFKDEDKKKDPKATSQKPKEDATTMETG</sequence>
<dbReference type="AlphaFoldDB" id="A0AAD7TBJ6"/>
<accession>A0AAD7TBJ6</accession>
<reference evidence="2" key="1">
    <citation type="journal article" date="2023" name="Science">
        <title>Genome structures resolve the early diversification of teleost fishes.</title>
        <authorList>
            <person name="Parey E."/>
            <person name="Louis A."/>
            <person name="Montfort J."/>
            <person name="Bouchez O."/>
            <person name="Roques C."/>
            <person name="Iampietro C."/>
            <person name="Lluch J."/>
            <person name="Castinel A."/>
            <person name="Donnadieu C."/>
            <person name="Desvignes T."/>
            <person name="Floi Bucao C."/>
            <person name="Jouanno E."/>
            <person name="Wen M."/>
            <person name="Mejri S."/>
            <person name="Dirks R."/>
            <person name="Jansen H."/>
            <person name="Henkel C."/>
            <person name="Chen W.J."/>
            <person name="Zahm M."/>
            <person name="Cabau C."/>
            <person name="Klopp C."/>
            <person name="Thompson A.W."/>
            <person name="Robinson-Rechavi M."/>
            <person name="Braasch I."/>
            <person name="Lecointre G."/>
            <person name="Bobe J."/>
            <person name="Postlethwait J.H."/>
            <person name="Berthelot C."/>
            <person name="Roest Crollius H."/>
            <person name="Guiguen Y."/>
        </authorList>
    </citation>
    <scope>NUCLEOTIDE SEQUENCE</scope>
    <source>
        <strain evidence="2">NC1722</strain>
    </source>
</reference>
<proteinExistence type="predicted"/>
<organism evidence="2 3">
    <name type="scientific">Aldrovandia affinis</name>
    <dbReference type="NCBI Taxonomy" id="143900"/>
    <lineage>
        <taxon>Eukaryota</taxon>
        <taxon>Metazoa</taxon>
        <taxon>Chordata</taxon>
        <taxon>Craniata</taxon>
        <taxon>Vertebrata</taxon>
        <taxon>Euteleostomi</taxon>
        <taxon>Actinopterygii</taxon>
        <taxon>Neopterygii</taxon>
        <taxon>Teleostei</taxon>
        <taxon>Notacanthiformes</taxon>
        <taxon>Halosauridae</taxon>
        <taxon>Aldrovandia</taxon>
    </lineage>
</organism>
<comment type="caution">
    <text evidence="2">The sequence shown here is derived from an EMBL/GenBank/DDBJ whole genome shotgun (WGS) entry which is preliminary data.</text>
</comment>
<evidence type="ECO:0000313" key="2">
    <source>
        <dbReference type="EMBL" id="KAJ8417880.1"/>
    </source>
</evidence>
<feature type="compositionally biased region" description="Basic and acidic residues" evidence="1">
    <location>
        <begin position="48"/>
        <end position="74"/>
    </location>
</feature>
<evidence type="ECO:0000313" key="3">
    <source>
        <dbReference type="Proteomes" id="UP001221898"/>
    </source>
</evidence>
<dbReference type="EMBL" id="JAINUG010000003">
    <property type="protein sequence ID" value="KAJ8417880.1"/>
    <property type="molecule type" value="Genomic_DNA"/>
</dbReference>
<feature type="region of interest" description="Disordered" evidence="1">
    <location>
        <begin position="18"/>
        <end position="80"/>
    </location>
</feature>
<gene>
    <name evidence="2" type="ORF">AAFF_G00227230</name>
</gene>
<evidence type="ECO:0000256" key="1">
    <source>
        <dbReference type="SAM" id="MobiDB-lite"/>
    </source>
</evidence>